<reference evidence="3 4" key="1">
    <citation type="journal article" date="2023" name="BMC Biol.">
        <title>The compact genome of the sponge Oopsacas minuta (Hexactinellida) is lacking key metazoan core genes.</title>
        <authorList>
            <person name="Santini S."/>
            <person name="Schenkelaars Q."/>
            <person name="Jourda C."/>
            <person name="Duchesne M."/>
            <person name="Belahbib H."/>
            <person name="Rocher C."/>
            <person name="Selva M."/>
            <person name="Riesgo A."/>
            <person name="Vervoort M."/>
            <person name="Leys S.P."/>
            <person name="Kodjabachian L."/>
            <person name="Le Bivic A."/>
            <person name="Borchiellini C."/>
            <person name="Claverie J.M."/>
            <person name="Renard E."/>
        </authorList>
    </citation>
    <scope>NUCLEOTIDE SEQUENCE [LARGE SCALE GENOMIC DNA]</scope>
    <source>
        <strain evidence="3">SPO-2</strain>
    </source>
</reference>
<dbReference type="PANTHER" id="PTHR33560">
    <property type="entry name" value="PROTEIN FAM227B"/>
    <property type="match status" value="1"/>
</dbReference>
<comment type="similarity">
    <text evidence="1">Belongs to the FAM227 family.</text>
</comment>
<keyword evidence="4" id="KW-1185">Reference proteome</keyword>
<feature type="compositionally biased region" description="Low complexity" evidence="2">
    <location>
        <begin position="126"/>
        <end position="138"/>
    </location>
</feature>
<dbReference type="EMBL" id="JAKMXF010000298">
    <property type="protein sequence ID" value="KAI6652547.1"/>
    <property type="molecule type" value="Genomic_DNA"/>
</dbReference>
<accession>A0AAV7JUG3</accession>
<evidence type="ECO:0000313" key="3">
    <source>
        <dbReference type="EMBL" id="KAI6652547.1"/>
    </source>
</evidence>
<sequence length="509" mass="58670">MLSSTLQLKSRRKDIALPPTSIEHWLESENIVYTDWPVVRNRKKEHVLVDELGLTPFSQSEAIRRDLSAHAYFDDVMYDQLEDLVSRLSNKVNKLGSHIYKLETNDEVDIKSKSSDPFLTEDTDSESASSEDASHTTSKASTPYHMVSSKERTGRKPGKQGRAVRGQRGGGDKSEKKAQYAIFMGFDDVELTPLPGQIEPIRILDFVSYSQDFTTSYMKSWKKIFYSESSSAILQDFFWLIWLEKFNTETDIEPETPYKYFIRCSISYVKLFQRIPVKFRDLFFLRYSDCLAQSLYVAFWALFPGSRPEFDQSFRQFITTLIYTTVIGIEPPPLIWNEWRIDPDKFSQSLPSVQDSHSDISKLVAKPSTPSADKDERVASETEKEALLEYSPLIGLSPIYHNVKFNTLGKSPVVKCYMNTLGVSSQKGPSYINRAEIFAVPKPMKSYKQVMEKIREETTLRDIKLDKLLNSLDLDVKRKWTVCRKEMNQLKTESNKIKPKPRLIKIVPE</sequence>
<evidence type="ECO:0000313" key="4">
    <source>
        <dbReference type="Proteomes" id="UP001165289"/>
    </source>
</evidence>
<dbReference type="InterPro" id="IPR029417">
    <property type="entry name" value="FAM227"/>
</dbReference>
<dbReference type="Proteomes" id="UP001165289">
    <property type="component" value="Unassembled WGS sequence"/>
</dbReference>
<comment type="caution">
    <text evidence="3">The sequence shown here is derived from an EMBL/GenBank/DDBJ whole genome shotgun (WGS) entry which is preliminary data.</text>
</comment>
<gene>
    <name evidence="3" type="ORF">LOD99_4332</name>
</gene>
<organism evidence="3 4">
    <name type="scientific">Oopsacas minuta</name>
    <dbReference type="NCBI Taxonomy" id="111878"/>
    <lineage>
        <taxon>Eukaryota</taxon>
        <taxon>Metazoa</taxon>
        <taxon>Porifera</taxon>
        <taxon>Hexactinellida</taxon>
        <taxon>Hexasterophora</taxon>
        <taxon>Lyssacinosida</taxon>
        <taxon>Leucopsacidae</taxon>
        <taxon>Oopsacas</taxon>
    </lineage>
</organism>
<name>A0AAV7JUG3_9METZ</name>
<evidence type="ECO:0000256" key="1">
    <source>
        <dbReference type="ARBA" id="ARBA00008666"/>
    </source>
</evidence>
<feature type="region of interest" description="Disordered" evidence="2">
    <location>
        <begin position="112"/>
        <end position="176"/>
    </location>
</feature>
<evidence type="ECO:0000256" key="2">
    <source>
        <dbReference type="SAM" id="MobiDB-lite"/>
    </source>
</evidence>
<dbReference type="Pfam" id="PF14922">
    <property type="entry name" value="FWWh"/>
    <property type="match status" value="1"/>
</dbReference>
<proteinExistence type="inferred from homology"/>
<dbReference type="PANTHER" id="PTHR33560:SF2">
    <property type="entry name" value="PROTEIN FAM227B"/>
    <property type="match status" value="1"/>
</dbReference>
<dbReference type="AlphaFoldDB" id="A0AAV7JUG3"/>
<protein>
    <submittedName>
        <fullName evidence="3">Uncharacterized protein</fullName>
    </submittedName>
</protein>